<evidence type="ECO:0000313" key="2">
    <source>
        <dbReference type="EMBL" id="KAL2081192.1"/>
    </source>
</evidence>
<keyword evidence="3" id="KW-1185">Reference proteome</keyword>
<dbReference type="InterPro" id="IPR052838">
    <property type="entry name" value="Myosin-XVI"/>
</dbReference>
<dbReference type="PANTHER" id="PTHR47335">
    <property type="entry name" value="UNCONVENTIONAL MYOSIN-XVI"/>
    <property type="match status" value="1"/>
</dbReference>
<dbReference type="PROSITE" id="PS50297">
    <property type="entry name" value="ANK_REP_REGION"/>
    <property type="match status" value="1"/>
</dbReference>
<proteinExistence type="predicted"/>
<dbReference type="Gene3D" id="1.25.40.20">
    <property type="entry name" value="Ankyrin repeat-containing domain"/>
    <property type="match status" value="1"/>
</dbReference>
<evidence type="ECO:0000313" key="3">
    <source>
        <dbReference type="Proteomes" id="UP001591681"/>
    </source>
</evidence>
<dbReference type="SUPFAM" id="SSF48403">
    <property type="entry name" value="Ankyrin repeat"/>
    <property type="match status" value="1"/>
</dbReference>
<dbReference type="PROSITE" id="PS50088">
    <property type="entry name" value="ANK_REPEAT"/>
    <property type="match status" value="1"/>
</dbReference>
<organism evidence="2 3">
    <name type="scientific">Coilia grayii</name>
    <name type="common">Gray's grenadier anchovy</name>
    <dbReference type="NCBI Taxonomy" id="363190"/>
    <lineage>
        <taxon>Eukaryota</taxon>
        <taxon>Metazoa</taxon>
        <taxon>Chordata</taxon>
        <taxon>Craniata</taxon>
        <taxon>Vertebrata</taxon>
        <taxon>Euteleostomi</taxon>
        <taxon>Actinopterygii</taxon>
        <taxon>Neopterygii</taxon>
        <taxon>Teleostei</taxon>
        <taxon>Clupei</taxon>
        <taxon>Clupeiformes</taxon>
        <taxon>Clupeoidei</taxon>
        <taxon>Engraulidae</taxon>
        <taxon>Coilinae</taxon>
        <taxon>Coilia</taxon>
    </lineage>
</organism>
<sequence length="271" mass="29634">MEIDQCLLESLPLGQRQRLVRRMRCDQIRAYYERERALQKQLCQLHGNAAIAIVTANAASSATGATTGAKGRGAGHRKKQRVSFPPANMVQDAVVRHDDKEVLRLLKEGVDINTPLSSGGSLLHLCARHDNVFAAEVLMERGLNVNLQDEDLWTALHVACACDHPDMVLLLLLLPAPTPAFLFLSLLFSFLHSSSSSSPLLLATRPQRGAFPCQALPINQLAVILMSSLLMMEMVTAPLEGLTSPRLSEPINHNSIMTEASKKARGQRSAC</sequence>
<dbReference type="InterPro" id="IPR036770">
    <property type="entry name" value="Ankyrin_rpt-contain_sf"/>
</dbReference>
<dbReference type="Proteomes" id="UP001591681">
    <property type="component" value="Unassembled WGS sequence"/>
</dbReference>
<evidence type="ECO:0000256" key="1">
    <source>
        <dbReference type="PROSITE-ProRule" id="PRU00023"/>
    </source>
</evidence>
<dbReference type="SMART" id="SM00248">
    <property type="entry name" value="ANK"/>
    <property type="match status" value="2"/>
</dbReference>
<dbReference type="InterPro" id="IPR002110">
    <property type="entry name" value="Ankyrin_rpt"/>
</dbReference>
<dbReference type="Pfam" id="PF12796">
    <property type="entry name" value="Ank_2"/>
    <property type="match status" value="1"/>
</dbReference>
<accession>A0ABD1J272</accession>
<keyword evidence="1" id="KW-0040">ANK repeat</keyword>
<protein>
    <submittedName>
        <fullName evidence="2">Uncharacterized protein</fullName>
    </submittedName>
</protein>
<name>A0ABD1J272_9TELE</name>
<comment type="caution">
    <text evidence="2">The sequence shown here is derived from an EMBL/GenBank/DDBJ whole genome shotgun (WGS) entry which is preliminary data.</text>
</comment>
<reference evidence="2 3" key="1">
    <citation type="submission" date="2024-09" db="EMBL/GenBank/DDBJ databases">
        <title>A chromosome-level genome assembly of Gray's grenadier anchovy, Coilia grayii.</title>
        <authorList>
            <person name="Fu Z."/>
        </authorList>
    </citation>
    <scope>NUCLEOTIDE SEQUENCE [LARGE SCALE GENOMIC DNA]</scope>
    <source>
        <strain evidence="2">G4</strain>
        <tissue evidence="2">Muscle</tissue>
    </source>
</reference>
<dbReference type="PANTHER" id="PTHR47335:SF1">
    <property type="entry name" value="UNCONVENTIONAL MYOSIN-XVI"/>
    <property type="match status" value="1"/>
</dbReference>
<dbReference type="AlphaFoldDB" id="A0ABD1J272"/>
<feature type="repeat" description="ANK" evidence="1">
    <location>
        <begin position="118"/>
        <end position="150"/>
    </location>
</feature>
<gene>
    <name evidence="2" type="ORF">ACEWY4_023045</name>
</gene>
<dbReference type="EMBL" id="JBHFQA010000020">
    <property type="protein sequence ID" value="KAL2081192.1"/>
    <property type="molecule type" value="Genomic_DNA"/>
</dbReference>